<reference evidence="1" key="1">
    <citation type="submission" date="2020-12" db="EMBL/GenBank/DDBJ databases">
        <title>Metabolic potential, ecology and presence of endohyphal bacteria is reflected in genomic diversity of Mucoromycotina.</title>
        <authorList>
            <person name="Muszewska A."/>
            <person name="Okrasinska A."/>
            <person name="Steczkiewicz K."/>
            <person name="Drgas O."/>
            <person name="Orlowska M."/>
            <person name="Perlinska-Lenart U."/>
            <person name="Aleksandrzak-Piekarczyk T."/>
            <person name="Szatraj K."/>
            <person name="Zielenkiewicz U."/>
            <person name="Pilsyk S."/>
            <person name="Malc E."/>
            <person name="Mieczkowski P."/>
            <person name="Kruszewska J.S."/>
            <person name="Biernat P."/>
            <person name="Pawlowska J."/>
        </authorList>
    </citation>
    <scope>NUCLEOTIDE SEQUENCE</scope>
    <source>
        <strain evidence="1">CBS 226.32</strain>
    </source>
</reference>
<evidence type="ECO:0000313" key="1">
    <source>
        <dbReference type="EMBL" id="KAG2205285.1"/>
    </source>
</evidence>
<name>A0A8H7R7F7_9FUNG</name>
<dbReference type="Proteomes" id="UP000650833">
    <property type="component" value="Unassembled WGS sequence"/>
</dbReference>
<organism evidence="1 2">
    <name type="scientific">Mucor plumbeus</name>
    <dbReference type="NCBI Taxonomy" id="97098"/>
    <lineage>
        <taxon>Eukaryota</taxon>
        <taxon>Fungi</taxon>
        <taxon>Fungi incertae sedis</taxon>
        <taxon>Mucoromycota</taxon>
        <taxon>Mucoromycotina</taxon>
        <taxon>Mucoromycetes</taxon>
        <taxon>Mucorales</taxon>
        <taxon>Mucorineae</taxon>
        <taxon>Mucoraceae</taxon>
        <taxon>Mucor</taxon>
    </lineage>
</organism>
<dbReference type="OrthoDB" id="2289613at2759"/>
<gene>
    <name evidence="1" type="ORF">INT46_009777</name>
</gene>
<sequence>MSKSCLFEEKKIPKKHLTDKLDHNTDVEASTIIKIINFIKPSVTDKKNYNNIAYQVLFLLMANRVIRSAGCPKPTAKLTPLVSPCILHALLIYNTSLYNVICFSSANRRIKIHDYHANIIQSAVTALENKDAVFSSFFNIELLIAVLSSSYELVFANRIHLLPGLKAVRFYGTRKLNQHKPK</sequence>
<comment type="caution">
    <text evidence="1">The sequence shown here is derived from an EMBL/GenBank/DDBJ whole genome shotgun (WGS) entry which is preliminary data.</text>
</comment>
<keyword evidence="2" id="KW-1185">Reference proteome</keyword>
<accession>A0A8H7R7F7</accession>
<proteinExistence type="predicted"/>
<evidence type="ECO:0000313" key="2">
    <source>
        <dbReference type="Proteomes" id="UP000650833"/>
    </source>
</evidence>
<protein>
    <submittedName>
        <fullName evidence="1">Uncharacterized protein</fullName>
    </submittedName>
</protein>
<dbReference type="EMBL" id="JAEPRC010000178">
    <property type="protein sequence ID" value="KAG2205285.1"/>
    <property type="molecule type" value="Genomic_DNA"/>
</dbReference>
<dbReference type="AlphaFoldDB" id="A0A8H7R7F7"/>